<dbReference type="EMBL" id="CAACVI010000023">
    <property type="protein sequence ID" value="VEN74323.1"/>
    <property type="molecule type" value="Genomic_DNA"/>
</dbReference>
<reference evidence="2" key="1">
    <citation type="submission" date="2019-01" db="EMBL/GenBank/DDBJ databases">
        <authorList>
            <consortium name="Genoscope - CEA"/>
            <person name="William W."/>
        </authorList>
    </citation>
    <scope>NUCLEOTIDE SEQUENCE</scope>
    <source>
        <strain evidence="2">CR-1</strain>
    </source>
</reference>
<dbReference type="Gene3D" id="3.40.50.1010">
    <property type="entry name" value="5'-nuclease"/>
    <property type="match status" value="1"/>
</dbReference>
<dbReference type="InterPro" id="IPR029060">
    <property type="entry name" value="PIN-like_dom_sf"/>
</dbReference>
<dbReference type="Pfam" id="PF01850">
    <property type="entry name" value="PIN"/>
    <property type="match status" value="1"/>
</dbReference>
<accession>A0A484HIL9</accession>
<dbReference type="CDD" id="cd18683">
    <property type="entry name" value="PIN_VapC-like"/>
    <property type="match status" value="1"/>
</dbReference>
<gene>
    <name evidence="2" type="ORF">EPICR_30258</name>
</gene>
<sequence>MKAIDTNVLIRFLIADDEPQTQKAYSILKNAELKQREIFVPLLVVLEMIWVLESVYEIPRMEILESIRDLLAMPALKFEQHSAVREFVRSARGNSYDLSDLLIAHSARFNGCGPVLTFDKAASKFKWFERLT</sequence>
<dbReference type="InterPro" id="IPR002716">
    <property type="entry name" value="PIN_dom"/>
</dbReference>
<dbReference type="PANTHER" id="PTHR39664:SF2">
    <property type="entry name" value="NUCLEIC ACID-BINDING PROTEIN, CONTAINING PIN DOMAIN-RELATED"/>
    <property type="match status" value="1"/>
</dbReference>
<organism evidence="2">
    <name type="scientific">uncultured Desulfobacteraceae bacterium</name>
    <dbReference type="NCBI Taxonomy" id="218296"/>
    <lineage>
        <taxon>Bacteria</taxon>
        <taxon>Pseudomonadati</taxon>
        <taxon>Thermodesulfobacteriota</taxon>
        <taxon>Desulfobacteria</taxon>
        <taxon>Desulfobacterales</taxon>
        <taxon>Desulfobacteraceae</taxon>
        <taxon>environmental samples</taxon>
    </lineage>
</organism>
<dbReference type="SUPFAM" id="SSF88723">
    <property type="entry name" value="PIN domain-like"/>
    <property type="match status" value="1"/>
</dbReference>
<evidence type="ECO:0000313" key="2">
    <source>
        <dbReference type="EMBL" id="VEN74323.1"/>
    </source>
</evidence>
<protein>
    <submittedName>
        <fullName evidence="2">Twitching motility protein PilT</fullName>
    </submittedName>
</protein>
<dbReference type="PANTHER" id="PTHR39664">
    <property type="match status" value="1"/>
</dbReference>
<name>A0A484HIL9_9BACT</name>
<dbReference type="AlphaFoldDB" id="A0A484HIL9"/>
<proteinExistence type="predicted"/>
<evidence type="ECO:0000259" key="1">
    <source>
        <dbReference type="Pfam" id="PF01850"/>
    </source>
</evidence>
<feature type="domain" description="PIN" evidence="1">
    <location>
        <begin position="4"/>
        <end position="124"/>
    </location>
</feature>